<evidence type="ECO:0000313" key="11">
    <source>
        <dbReference type="EMBL" id="OHT00892.1"/>
    </source>
</evidence>
<dbReference type="InterPro" id="IPR011403">
    <property type="entry name" value="PPi-PFK_TM0289"/>
</dbReference>
<keyword evidence="3" id="KW-0963">Cytoplasm</keyword>
<dbReference type="Gene3D" id="3.40.50.450">
    <property type="match status" value="1"/>
</dbReference>
<evidence type="ECO:0000256" key="2">
    <source>
        <dbReference type="ARBA" id="ARBA00003138"/>
    </source>
</evidence>
<dbReference type="InterPro" id="IPR022953">
    <property type="entry name" value="ATP_PFK"/>
</dbReference>
<dbReference type="GO" id="GO:0009749">
    <property type="term" value="P:response to glucose"/>
    <property type="evidence" value="ECO:0007669"/>
    <property type="project" value="TreeGrafter"/>
</dbReference>
<evidence type="ECO:0000259" key="10">
    <source>
        <dbReference type="Pfam" id="PF00365"/>
    </source>
</evidence>
<dbReference type="GeneID" id="94843132"/>
<dbReference type="RefSeq" id="XP_068354028.1">
    <property type="nucleotide sequence ID" value="XM_068508428.1"/>
</dbReference>
<comment type="caution">
    <text evidence="11">The sequence shown here is derived from an EMBL/GenBank/DDBJ whole genome shotgun (WGS) entry which is preliminary data.</text>
</comment>
<evidence type="ECO:0000256" key="8">
    <source>
        <dbReference type="ARBA" id="ARBA00023152"/>
    </source>
</evidence>
<evidence type="ECO:0000313" key="12">
    <source>
        <dbReference type="Proteomes" id="UP000179807"/>
    </source>
</evidence>
<dbReference type="GO" id="GO:0047334">
    <property type="term" value="F:diphosphate-fructose-6-phosphate 1-phosphotransferase activity"/>
    <property type="evidence" value="ECO:0007669"/>
    <property type="project" value="UniProtKB-EC"/>
</dbReference>
<dbReference type="EMBL" id="MLAK01000934">
    <property type="protein sequence ID" value="OHT00892.1"/>
    <property type="molecule type" value="Genomic_DNA"/>
</dbReference>
<dbReference type="FunFam" id="3.40.50.450:FF:000039">
    <property type="entry name" value="Pyrophosphate--fructose 6-phosphate 1-phosphotransferase"/>
    <property type="match status" value="1"/>
</dbReference>
<keyword evidence="7" id="KW-0460">Magnesium</keyword>
<evidence type="ECO:0000256" key="9">
    <source>
        <dbReference type="ARBA" id="ARBA00048072"/>
    </source>
</evidence>
<dbReference type="VEuPathDB" id="TrichDB:TRFO_32319"/>
<evidence type="ECO:0000256" key="6">
    <source>
        <dbReference type="ARBA" id="ARBA00022777"/>
    </source>
</evidence>
<dbReference type="AlphaFoldDB" id="A0A1J4JTR5"/>
<dbReference type="InterPro" id="IPR035966">
    <property type="entry name" value="PKF_sf"/>
</dbReference>
<keyword evidence="6" id="KW-0418">Kinase</keyword>
<evidence type="ECO:0000256" key="1">
    <source>
        <dbReference type="ARBA" id="ARBA00001946"/>
    </source>
</evidence>
<reference evidence="11" key="1">
    <citation type="submission" date="2016-10" db="EMBL/GenBank/DDBJ databases">
        <authorList>
            <person name="Benchimol M."/>
            <person name="Almeida L.G."/>
            <person name="Vasconcelos A.T."/>
            <person name="Perreira-Neves A."/>
            <person name="Rosa I.A."/>
            <person name="Tasca T."/>
            <person name="Bogo M.R."/>
            <person name="de Souza W."/>
        </authorList>
    </citation>
    <scope>NUCLEOTIDE SEQUENCE [LARGE SCALE GENOMIC DNA]</scope>
    <source>
        <strain evidence="11">K</strain>
    </source>
</reference>
<dbReference type="Proteomes" id="UP000179807">
    <property type="component" value="Unassembled WGS sequence"/>
</dbReference>
<comment type="cofactor">
    <cofactor evidence="1">
        <name>Mg(2+)</name>
        <dbReference type="ChEBI" id="CHEBI:18420"/>
    </cofactor>
</comment>
<organism evidence="11 12">
    <name type="scientific">Tritrichomonas foetus</name>
    <dbReference type="NCBI Taxonomy" id="1144522"/>
    <lineage>
        <taxon>Eukaryota</taxon>
        <taxon>Metamonada</taxon>
        <taxon>Parabasalia</taxon>
        <taxon>Tritrichomonadida</taxon>
        <taxon>Tritrichomonadidae</taxon>
        <taxon>Tritrichomonas</taxon>
    </lineage>
</organism>
<dbReference type="PANTHER" id="PTHR43650">
    <property type="entry name" value="PYROPHOSPHATE--FRUCTOSE 6-PHOSPHATE 1-PHOSPHOTRANSFERASE"/>
    <property type="match status" value="1"/>
</dbReference>
<proteinExistence type="predicted"/>
<dbReference type="PANTHER" id="PTHR43650:SF1">
    <property type="entry name" value="PYROPHOSPHATE--FRUCTOSE 6-PHOSPHATE 1-PHOSPHOTRANSFERASE SUBUNIT BETA 2"/>
    <property type="match status" value="1"/>
</dbReference>
<dbReference type="Gene3D" id="3.40.50.460">
    <property type="entry name" value="Phosphofructokinase domain"/>
    <property type="match status" value="1"/>
</dbReference>
<evidence type="ECO:0000256" key="7">
    <source>
        <dbReference type="ARBA" id="ARBA00022842"/>
    </source>
</evidence>
<keyword evidence="8" id="KW-0324">Glycolysis</keyword>
<keyword evidence="4" id="KW-0808">Transferase</keyword>
<dbReference type="InterPro" id="IPR000023">
    <property type="entry name" value="Phosphofructokinase_dom"/>
</dbReference>
<keyword evidence="12" id="KW-1185">Reference proteome</keyword>
<name>A0A1J4JTR5_9EUKA</name>
<evidence type="ECO:0000256" key="5">
    <source>
        <dbReference type="ARBA" id="ARBA00022723"/>
    </source>
</evidence>
<dbReference type="Pfam" id="PF00365">
    <property type="entry name" value="PFK"/>
    <property type="match status" value="1"/>
</dbReference>
<dbReference type="GO" id="GO:0046872">
    <property type="term" value="F:metal ion binding"/>
    <property type="evidence" value="ECO:0007669"/>
    <property type="project" value="UniProtKB-KW"/>
</dbReference>
<dbReference type="GO" id="GO:0003872">
    <property type="term" value="F:6-phosphofructokinase activity"/>
    <property type="evidence" value="ECO:0007669"/>
    <property type="project" value="InterPro"/>
</dbReference>
<evidence type="ECO:0000256" key="4">
    <source>
        <dbReference type="ARBA" id="ARBA00022679"/>
    </source>
</evidence>
<sequence>MEQKTPILGIICGGGPAPGLNDVISAATLYARRLKWTVIAFHDGFLHLSSGDVQKANENMIELTEASVSSISRTAGSIIRTDRFDPTRSPRKIANTIKMLSLFNVRYLVIIGGNDKIMCGHLITQGVDPSEMSVVVVPKTINNDVLVPNGFPTFGFDSARVFGTKLINNLMMDARSAPRFFVVETMGKQTGHLALSLAEASGAHLVIIPEDFPNKVELSDIVDIAQGAVIKRLSIGKNYGVIIISEGLVNKLTSVSLQSLFEMGFVTYGSDGQIIYDDADLSRAIARELKRRFKRKGVAGVKFAPTKIGYELRSAKPNSYDAVYAAELGYGAVEGLRLKHSNCIVARVDDGLTYCSFRSMMDPETGRINYRKVDVNSTQYKICRTYTYQLNKEDFDDPVKLKKLAETAKMSVYEFNNQFKKHVRI</sequence>
<dbReference type="GO" id="GO:0005829">
    <property type="term" value="C:cytosol"/>
    <property type="evidence" value="ECO:0007669"/>
    <property type="project" value="TreeGrafter"/>
</dbReference>
<comment type="function">
    <text evidence="2">Catalyzes the phosphorylation of D-fructose 6-phosphate, the first committing step of glycolysis. Uses inorganic phosphate (PPi) as phosphoryl donor instead of ATP like common ATP-dependent phosphofructokinases (ATP-PFKs), which renders the reaction reversible, and can thus function both in glycolysis and gluconeogenesis. Consistently, PPi-PFK can replace the enzymes of both the forward (ATP-PFK) and reverse (fructose-bisphosphatase (FBPase)) reactions.</text>
</comment>
<keyword evidence="5" id="KW-0479">Metal-binding</keyword>
<dbReference type="OrthoDB" id="537915at2759"/>
<accession>A0A1J4JTR5</accession>
<dbReference type="PIRSF" id="PIRSF036482">
    <property type="entry name" value="PPi_PFK_TM0289"/>
    <property type="match status" value="1"/>
</dbReference>
<comment type="catalytic activity">
    <reaction evidence="9">
        <text>beta-D-fructose 6-phosphate + diphosphate = beta-D-fructose 1,6-bisphosphate + phosphate + H(+)</text>
        <dbReference type="Rhea" id="RHEA:13613"/>
        <dbReference type="ChEBI" id="CHEBI:15378"/>
        <dbReference type="ChEBI" id="CHEBI:32966"/>
        <dbReference type="ChEBI" id="CHEBI:33019"/>
        <dbReference type="ChEBI" id="CHEBI:43474"/>
        <dbReference type="ChEBI" id="CHEBI:57634"/>
        <dbReference type="EC" id="2.7.1.90"/>
    </reaction>
</comment>
<evidence type="ECO:0000256" key="3">
    <source>
        <dbReference type="ARBA" id="ARBA00022490"/>
    </source>
</evidence>
<dbReference type="GO" id="GO:0006002">
    <property type="term" value="P:fructose 6-phosphate metabolic process"/>
    <property type="evidence" value="ECO:0007669"/>
    <property type="project" value="InterPro"/>
</dbReference>
<gene>
    <name evidence="11" type="ORF">TRFO_32319</name>
</gene>
<dbReference type="SUPFAM" id="SSF53784">
    <property type="entry name" value="Phosphofructokinase"/>
    <property type="match status" value="1"/>
</dbReference>
<dbReference type="UniPathway" id="UPA00109">
    <property type="reaction ID" value="UER00182"/>
</dbReference>
<dbReference type="PRINTS" id="PR00476">
    <property type="entry name" value="PHFRCTKINASE"/>
</dbReference>
<feature type="domain" description="Phosphofructokinase" evidence="10">
    <location>
        <begin position="8"/>
        <end position="335"/>
    </location>
</feature>
<protein>
    <submittedName>
        <fullName evidence="11">Phosphofructokinase family protein</fullName>
    </submittedName>
</protein>